<dbReference type="SUPFAM" id="SSF53756">
    <property type="entry name" value="UDP-Glycosyltransferase/glycogen phosphorylase"/>
    <property type="match status" value="1"/>
</dbReference>
<accession>A0A4P7W0T6</accession>
<feature type="domain" description="Glycosyl transferase family 1" evidence="1">
    <location>
        <begin position="178"/>
        <end position="340"/>
    </location>
</feature>
<gene>
    <name evidence="3" type="ORF">E7747_01190</name>
</gene>
<dbReference type="InterPro" id="IPR001296">
    <property type="entry name" value="Glyco_trans_1"/>
</dbReference>
<evidence type="ECO:0000259" key="2">
    <source>
        <dbReference type="Pfam" id="PF13477"/>
    </source>
</evidence>
<dbReference type="CDD" id="cd03808">
    <property type="entry name" value="GT4_CapM-like"/>
    <property type="match status" value="1"/>
</dbReference>
<name>A0A4P7W0T6_9BACT</name>
<dbReference type="PANTHER" id="PTHR12526:SF630">
    <property type="entry name" value="GLYCOSYLTRANSFERASE"/>
    <property type="match status" value="1"/>
</dbReference>
<dbReference type="AlphaFoldDB" id="A0A4P7W0T6"/>
<evidence type="ECO:0000259" key="1">
    <source>
        <dbReference type="Pfam" id="PF00534"/>
    </source>
</evidence>
<dbReference type="GO" id="GO:0016757">
    <property type="term" value="F:glycosyltransferase activity"/>
    <property type="evidence" value="ECO:0007669"/>
    <property type="project" value="InterPro"/>
</dbReference>
<protein>
    <submittedName>
        <fullName evidence="3">Glycosyltransferase family 1 protein</fullName>
    </submittedName>
</protein>
<feature type="domain" description="Glycosyltransferase subfamily 4-like N-terminal" evidence="2">
    <location>
        <begin position="4"/>
        <end position="146"/>
    </location>
</feature>
<keyword evidence="3" id="KW-0808">Transferase</keyword>
<dbReference type="Proteomes" id="UP000297149">
    <property type="component" value="Chromosome"/>
</dbReference>
<dbReference type="RefSeq" id="WP_136413563.1">
    <property type="nucleotide sequence ID" value="NZ_CAXHQF010000040.1"/>
</dbReference>
<proteinExistence type="predicted"/>
<dbReference type="Pfam" id="PF13477">
    <property type="entry name" value="Glyco_trans_4_2"/>
    <property type="match status" value="1"/>
</dbReference>
<keyword evidence="4" id="KW-1185">Reference proteome</keyword>
<evidence type="ECO:0000313" key="4">
    <source>
        <dbReference type="Proteomes" id="UP000297149"/>
    </source>
</evidence>
<dbReference type="Pfam" id="PF00534">
    <property type="entry name" value="Glycos_transf_1"/>
    <property type="match status" value="1"/>
</dbReference>
<sequence>MNVLFLSNSIGGLKSFRMELIEELLKLGNNVGICSPCEISADFFSKMGCKVYPIKLSRHGKNPFKELSLLKAYKDVIKKFCPDVVSAYTIKPNIYGSIICHKLKIPIICSVTGLGTAVENRGIMQIVSVAMMKYSMKLANHVYFQNLESQQFFKRHGIKLKAQSLVAGSGVNLEKFVFKEYPSTDKHINFLYTGRILEAKGIGLYLNAAKKLKAENPNLNFHIVGIKDDEKYSKMVDEFAEKGIIIFHGYQKDPRKFIELSHCQIHPTYYPEGMSNVLLESAAMGRPAITTDKSGCKEIVDDRITGYIIKQRDENALIEAIRKFISLPFNQKRDFGLNAHNKVAKYFDRKIVVDEYIKKMELLTKSN</sequence>
<reference evidence="4" key="1">
    <citation type="submission" date="2019-02" db="EMBL/GenBank/DDBJ databases">
        <title>Isolation and identification of novel species under the genus Muribaculum.</title>
        <authorList>
            <person name="Miyake S."/>
            <person name="Ding Y."/>
            <person name="Low A."/>
            <person name="Soh M."/>
            <person name="Seedorf H."/>
        </authorList>
    </citation>
    <scope>NUCLEOTIDE SEQUENCE [LARGE SCALE GENOMIC DNA]</scope>
    <source>
        <strain evidence="4">H5</strain>
    </source>
</reference>
<dbReference type="Gene3D" id="3.40.50.2000">
    <property type="entry name" value="Glycogen Phosphorylase B"/>
    <property type="match status" value="2"/>
</dbReference>
<dbReference type="PANTHER" id="PTHR12526">
    <property type="entry name" value="GLYCOSYLTRANSFERASE"/>
    <property type="match status" value="1"/>
</dbReference>
<dbReference type="EMBL" id="CP039396">
    <property type="protein sequence ID" value="QCD41035.1"/>
    <property type="molecule type" value="Genomic_DNA"/>
</dbReference>
<dbReference type="KEGG" id="ddb:E7747_01190"/>
<dbReference type="InterPro" id="IPR028098">
    <property type="entry name" value="Glyco_trans_4-like_N"/>
</dbReference>
<organism evidence="3 4">
    <name type="scientific">Duncaniella dubosii</name>
    <dbReference type="NCBI Taxonomy" id="2518971"/>
    <lineage>
        <taxon>Bacteria</taxon>
        <taxon>Pseudomonadati</taxon>
        <taxon>Bacteroidota</taxon>
        <taxon>Bacteroidia</taxon>
        <taxon>Bacteroidales</taxon>
        <taxon>Muribaculaceae</taxon>
        <taxon>Duncaniella</taxon>
    </lineage>
</organism>
<evidence type="ECO:0000313" key="3">
    <source>
        <dbReference type="EMBL" id="QCD41035.1"/>
    </source>
</evidence>